<keyword evidence="3" id="KW-1185">Reference proteome</keyword>
<evidence type="ECO:0008006" key="4">
    <source>
        <dbReference type="Google" id="ProtNLM"/>
    </source>
</evidence>
<gene>
    <name evidence="2" type="ORF">GCM10023331_31040</name>
</gene>
<feature type="transmembrane region" description="Helical" evidence="1">
    <location>
        <begin position="6"/>
        <end position="26"/>
    </location>
</feature>
<keyword evidence="1" id="KW-1133">Transmembrane helix</keyword>
<keyword evidence="1" id="KW-0812">Transmembrane</keyword>
<dbReference type="EMBL" id="BAABJX010000048">
    <property type="protein sequence ID" value="GAA4843850.1"/>
    <property type="molecule type" value="Genomic_DNA"/>
</dbReference>
<evidence type="ECO:0000256" key="1">
    <source>
        <dbReference type="SAM" id="Phobius"/>
    </source>
</evidence>
<organism evidence="2 3">
    <name type="scientific">Algivirga pacifica</name>
    <dbReference type="NCBI Taxonomy" id="1162670"/>
    <lineage>
        <taxon>Bacteria</taxon>
        <taxon>Pseudomonadati</taxon>
        <taxon>Bacteroidota</taxon>
        <taxon>Cytophagia</taxon>
        <taxon>Cytophagales</taxon>
        <taxon>Flammeovirgaceae</taxon>
        <taxon>Algivirga</taxon>
    </lineage>
</organism>
<accession>A0ABP9DLH8</accession>
<feature type="transmembrane region" description="Helical" evidence="1">
    <location>
        <begin position="102"/>
        <end position="122"/>
    </location>
</feature>
<evidence type="ECO:0000313" key="3">
    <source>
        <dbReference type="Proteomes" id="UP001500298"/>
    </source>
</evidence>
<dbReference type="Proteomes" id="UP001500298">
    <property type="component" value="Unassembled WGS sequence"/>
</dbReference>
<keyword evidence="1" id="KW-0472">Membrane</keyword>
<evidence type="ECO:0000313" key="2">
    <source>
        <dbReference type="EMBL" id="GAA4843850.1"/>
    </source>
</evidence>
<dbReference type="RefSeq" id="WP_345373416.1">
    <property type="nucleotide sequence ID" value="NZ_BAABJX010000048.1"/>
</dbReference>
<reference evidence="3" key="1">
    <citation type="journal article" date="2019" name="Int. J. Syst. Evol. Microbiol.">
        <title>The Global Catalogue of Microorganisms (GCM) 10K type strain sequencing project: providing services to taxonomists for standard genome sequencing and annotation.</title>
        <authorList>
            <consortium name="The Broad Institute Genomics Platform"/>
            <consortium name="The Broad Institute Genome Sequencing Center for Infectious Disease"/>
            <person name="Wu L."/>
            <person name="Ma J."/>
        </authorList>
    </citation>
    <scope>NUCLEOTIDE SEQUENCE [LARGE SCALE GENOMIC DNA]</scope>
    <source>
        <strain evidence="3">JCM 18326</strain>
    </source>
</reference>
<proteinExistence type="predicted"/>
<name>A0ABP9DLH8_9BACT</name>
<protein>
    <recommendedName>
        <fullName evidence="4">DUF1648 domain-containing protein</fullName>
    </recommendedName>
</protein>
<feature type="transmembrane region" description="Helical" evidence="1">
    <location>
        <begin position="47"/>
        <end position="72"/>
    </location>
</feature>
<sequence length="163" mass="18559">MKAVKYFWAISLLVYLGINLLIYLYLPSQVTVFENADTSISAAKGDFFYASMAVLLLVNISFTILGSGVLHIPKQLLLVPKKDFWLKNKETQEVLLKRTKGWARGIATIINMLLLTFVTMIAAKHMDNVPNVEVMTYILPILTILWIVFFFFLFTSTSNVEED</sequence>
<feature type="transmembrane region" description="Helical" evidence="1">
    <location>
        <begin position="134"/>
        <end position="154"/>
    </location>
</feature>
<comment type="caution">
    <text evidence="2">The sequence shown here is derived from an EMBL/GenBank/DDBJ whole genome shotgun (WGS) entry which is preliminary data.</text>
</comment>